<dbReference type="InterPro" id="IPR029062">
    <property type="entry name" value="Class_I_gatase-like"/>
</dbReference>
<organism evidence="1 2">
    <name type="scientific">Virgibacillus byunsanensis</name>
    <dbReference type="NCBI Taxonomy" id="570945"/>
    <lineage>
        <taxon>Bacteria</taxon>
        <taxon>Bacillati</taxon>
        <taxon>Bacillota</taxon>
        <taxon>Bacilli</taxon>
        <taxon>Bacillales</taxon>
        <taxon>Bacillaceae</taxon>
        <taxon>Virgibacillus</taxon>
    </lineage>
</organism>
<protein>
    <submittedName>
        <fullName evidence="1">Gamma-glutamyl-gamma-aminobutyrate hydrolase family protein</fullName>
    </submittedName>
</protein>
<sequence length="243" mass="27367">MKPIIGVTSSMETDQDYYMIGSENVNAISWAGGIPVMLPHLLEDRDVEHIASTIDGLYLTGGYDIDPTLFDEEPHPNLGTIIPSRDQFELALTQKMLDLGKPILGVCRGCQILNIARGGDMYQDIYAQIDRDLLQHKQKAPKGHGSHFVHVLKNSLLHRLTGLDKLKVNSRHHQANRNVATLFQTSGESNDWIIEAIESNQHPFVLGLQWHPENMLVSNDEASRKIFRGFIVACQDYEENAKR</sequence>
<gene>
    <name evidence="1" type="ORF">ACFQ3N_15575</name>
</gene>
<evidence type="ECO:0000313" key="2">
    <source>
        <dbReference type="Proteomes" id="UP001597040"/>
    </source>
</evidence>
<dbReference type="Pfam" id="PF07722">
    <property type="entry name" value="Peptidase_C26"/>
    <property type="match status" value="1"/>
</dbReference>
<reference evidence="2" key="1">
    <citation type="journal article" date="2019" name="Int. J. Syst. Evol. Microbiol.">
        <title>The Global Catalogue of Microorganisms (GCM) 10K type strain sequencing project: providing services to taxonomists for standard genome sequencing and annotation.</title>
        <authorList>
            <consortium name="The Broad Institute Genomics Platform"/>
            <consortium name="The Broad Institute Genome Sequencing Center for Infectious Disease"/>
            <person name="Wu L."/>
            <person name="Ma J."/>
        </authorList>
    </citation>
    <scope>NUCLEOTIDE SEQUENCE [LARGE SCALE GENOMIC DNA]</scope>
    <source>
        <strain evidence="2">CCUG 56754</strain>
    </source>
</reference>
<dbReference type="RefSeq" id="WP_390363457.1">
    <property type="nucleotide sequence ID" value="NZ_JBHTKJ010000046.1"/>
</dbReference>
<dbReference type="GO" id="GO:0016787">
    <property type="term" value="F:hydrolase activity"/>
    <property type="evidence" value="ECO:0007669"/>
    <property type="project" value="UniProtKB-KW"/>
</dbReference>
<proteinExistence type="predicted"/>
<dbReference type="CDD" id="cd01745">
    <property type="entry name" value="GATase1_2"/>
    <property type="match status" value="1"/>
</dbReference>
<dbReference type="Gene3D" id="3.40.50.880">
    <property type="match status" value="1"/>
</dbReference>
<name>A0ABW3LSG4_9BACI</name>
<dbReference type="PANTHER" id="PTHR43235:SF1">
    <property type="entry name" value="GLUTAMINE AMIDOTRANSFERASE PB2B2.05-RELATED"/>
    <property type="match status" value="1"/>
</dbReference>
<evidence type="ECO:0000313" key="1">
    <source>
        <dbReference type="EMBL" id="MFD1039805.1"/>
    </source>
</evidence>
<dbReference type="PANTHER" id="PTHR43235">
    <property type="entry name" value="GLUTAMINE AMIDOTRANSFERASE PB2B2.05-RELATED"/>
    <property type="match status" value="1"/>
</dbReference>
<keyword evidence="1" id="KW-0378">Hydrolase</keyword>
<comment type="caution">
    <text evidence="1">The sequence shown here is derived from an EMBL/GenBank/DDBJ whole genome shotgun (WGS) entry which is preliminary data.</text>
</comment>
<dbReference type="InterPro" id="IPR044668">
    <property type="entry name" value="PuuD-like"/>
</dbReference>
<dbReference type="InterPro" id="IPR011697">
    <property type="entry name" value="Peptidase_C26"/>
</dbReference>
<accession>A0ABW3LSG4</accession>
<dbReference type="PROSITE" id="PS51273">
    <property type="entry name" value="GATASE_TYPE_1"/>
    <property type="match status" value="1"/>
</dbReference>
<dbReference type="Proteomes" id="UP001597040">
    <property type="component" value="Unassembled WGS sequence"/>
</dbReference>
<dbReference type="EMBL" id="JBHTKJ010000046">
    <property type="protein sequence ID" value="MFD1039805.1"/>
    <property type="molecule type" value="Genomic_DNA"/>
</dbReference>
<keyword evidence="2" id="KW-1185">Reference proteome</keyword>
<dbReference type="SUPFAM" id="SSF52317">
    <property type="entry name" value="Class I glutamine amidotransferase-like"/>
    <property type="match status" value="1"/>
</dbReference>